<evidence type="ECO:0000313" key="5">
    <source>
        <dbReference type="Proteomes" id="UP000567179"/>
    </source>
</evidence>
<dbReference type="OrthoDB" id="3199698at2759"/>
<dbReference type="EMBL" id="JAACJJ010000043">
    <property type="protein sequence ID" value="KAF5315008.1"/>
    <property type="molecule type" value="Genomic_DNA"/>
</dbReference>
<name>A0A8H5B2T9_9AGAR</name>
<dbReference type="GO" id="GO:0008270">
    <property type="term" value="F:zinc ion binding"/>
    <property type="evidence" value="ECO:0007669"/>
    <property type="project" value="UniProtKB-KW"/>
</dbReference>
<evidence type="ECO:0000256" key="1">
    <source>
        <dbReference type="PROSITE-ProRule" id="PRU00042"/>
    </source>
</evidence>
<protein>
    <recommendedName>
        <fullName evidence="3">C2H2-type domain-containing protein</fullName>
    </recommendedName>
</protein>
<keyword evidence="1" id="KW-0862">Zinc</keyword>
<reference evidence="4 5" key="1">
    <citation type="journal article" date="2020" name="ISME J.">
        <title>Uncovering the hidden diversity of litter-decomposition mechanisms in mushroom-forming fungi.</title>
        <authorList>
            <person name="Floudas D."/>
            <person name="Bentzer J."/>
            <person name="Ahren D."/>
            <person name="Johansson T."/>
            <person name="Persson P."/>
            <person name="Tunlid A."/>
        </authorList>
    </citation>
    <scope>NUCLEOTIDE SEQUENCE [LARGE SCALE GENOMIC DNA]</scope>
    <source>
        <strain evidence="4 5">CBS 101986</strain>
    </source>
</reference>
<dbReference type="PROSITE" id="PS50157">
    <property type="entry name" value="ZINC_FINGER_C2H2_2"/>
    <property type="match status" value="1"/>
</dbReference>
<gene>
    <name evidence="4" type="ORF">D9619_007103</name>
</gene>
<comment type="caution">
    <text evidence="4">The sequence shown here is derived from an EMBL/GenBank/DDBJ whole genome shotgun (WGS) entry which is preliminary data.</text>
</comment>
<evidence type="ECO:0000256" key="2">
    <source>
        <dbReference type="SAM" id="MobiDB-lite"/>
    </source>
</evidence>
<dbReference type="InterPro" id="IPR013087">
    <property type="entry name" value="Znf_C2H2_type"/>
</dbReference>
<evidence type="ECO:0000313" key="4">
    <source>
        <dbReference type="EMBL" id="KAF5315008.1"/>
    </source>
</evidence>
<dbReference type="Proteomes" id="UP000567179">
    <property type="component" value="Unassembled WGS sequence"/>
</dbReference>
<proteinExistence type="predicted"/>
<accession>A0A8H5B2T9</accession>
<dbReference type="AlphaFoldDB" id="A0A8H5B2T9"/>
<keyword evidence="5" id="KW-1185">Reference proteome</keyword>
<organism evidence="4 5">
    <name type="scientific">Psilocybe cf. subviscida</name>
    <dbReference type="NCBI Taxonomy" id="2480587"/>
    <lineage>
        <taxon>Eukaryota</taxon>
        <taxon>Fungi</taxon>
        <taxon>Dikarya</taxon>
        <taxon>Basidiomycota</taxon>
        <taxon>Agaricomycotina</taxon>
        <taxon>Agaricomycetes</taxon>
        <taxon>Agaricomycetidae</taxon>
        <taxon>Agaricales</taxon>
        <taxon>Agaricineae</taxon>
        <taxon>Strophariaceae</taxon>
        <taxon>Psilocybe</taxon>
    </lineage>
</organism>
<keyword evidence="1" id="KW-0479">Metal-binding</keyword>
<evidence type="ECO:0000259" key="3">
    <source>
        <dbReference type="PROSITE" id="PS50157"/>
    </source>
</evidence>
<feature type="compositionally biased region" description="Polar residues" evidence="2">
    <location>
        <begin position="73"/>
        <end position="85"/>
    </location>
</feature>
<sequence length="966" mass="110072">MPRGSRRRIGLEGLKCPLYPRCNRTFRSEAGRTNHVRSLHPQSNRYQVPAQPSFPDVPGSFPASPPWSHMGSPANSTGRRSSSPKHQPDPTDETAPCKTYHPFLNGHPCDTNGVYLPTGTPPPPRVAQTTDDWSPFVDGIQYRVAEFLFRQDEMSKMKIDTLLELWSESLQQYNASAPYERHSDMYATIDTVTLGDAPWKCFKTTFDEVFDENTPRWKRQEYDVWFRDPLTVLRSMLENPDFDHEWDSAPYVELDSEGNRRRSDFMSADFAWRQCDKIYAENPENNDGSMFVPIVLGADKTTVTVGTGNVEYHPLYLTTGNVHNRLRRAHRNAVIPIGFLAIPKADRKYDNDPAFRKFKKQLYHSSIACILQSLRPAMTTPVVLRCPDGHFRRVIFGLGPFIADYPEQVFLTGIKQGWCPRCTALPADIDAPSTARRHILTDALIDEFEHDHDGDTILWDEYGIDVDIVPFTRDFPRADIHELISSDLLHQAIKGTFKDHLVDWVDKYLEMNYDKAEADRRKDEIDKRLAATPAFPELRRFKDGIRFKQWTGDDSKALMKVYIPAIYDLVEPDVVKCIGAFLDFCFIARRSDFDTATLNALDEALSRFHTYREVFRETGVRDTFSLPRQHSLVHYRTTIRDFGAPNGLCSSITESRHITAVKKPWRRSNKFDALSQMLLTNQRLDKIAAAQADFIARGMLPPDHEPIPGAEHLRNTIVEGNDDDDGGPVERVLADVQLARTPESIYPSDPYDLAAYIDYPDFPHLLRAFLDDQLGSMSGSQSDSQASDTDNPLDIISPISVYHSATATFFAPSDPSGQRGMRRERIRCTPSWRKTGPRRDCAFVVEDQNKRGFRGMSVVRTRLLFSFSHEGEDYPCALVEWYKKIGRGPEASSGMWQVTEELLPGRNGGRLTTVVHLDSILRGAHLIPVYGDHSLPDKFKPEWTLDSFTTFFVNKYADHHSNEIAF</sequence>
<feature type="region of interest" description="Disordered" evidence="2">
    <location>
        <begin position="33"/>
        <end position="99"/>
    </location>
</feature>
<feature type="domain" description="C2H2-type" evidence="3">
    <location>
        <begin position="14"/>
        <end position="45"/>
    </location>
</feature>
<dbReference type="Pfam" id="PF18759">
    <property type="entry name" value="Plavaka"/>
    <property type="match status" value="1"/>
</dbReference>
<dbReference type="InterPro" id="IPR041078">
    <property type="entry name" value="Plavaka"/>
</dbReference>
<keyword evidence="1" id="KW-0863">Zinc-finger</keyword>